<feature type="domain" description="SMP-LTD" evidence="11">
    <location>
        <begin position="1"/>
        <end position="357"/>
    </location>
</feature>
<dbReference type="GO" id="GO:1990456">
    <property type="term" value="P:mitochondrion-endoplasmic reticulum membrane tethering"/>
    <property type="evidence" value="ECO:0007669"/>
    <property type="project" value="TreeGrafter"/>
</dbReference>
<evidence type="ECO:0000256" key="2">
    <source>
        <dbReference type="ARBA" id="ARBA00022448"/>
    </source>
</evidence>
<dbReference type="HAMAP" id="MF_03104">
    <property type="entry name" value="Mdm12"/>
    <property type="match status" value="1"/>
</dbReference>
<evidence type="ECO:0000259" key="11">
    <source>
        <dbReference type="PROSITE" id="PS51847"/>
    </source>
</evidence>
<dbReference type="PROSITE" id="PS51847">
    <property type="entry name" value="SMP"/>
    <property type="match status" value="1"/>
</dbReference>
<feature type="compositionally biased region" description="Pro residues" evidence="10">
    <location>
        <begin position="200"/>
        <end position="209"/>
    </location>
</feature>
<evidence type="ECO:0000313" key="13">
    <source>
        <dbReference type="Proteomes" id="UP000193986"/>
    </source>
</evidence>
<keyword evidence="8 9" id="KW-0472">Membrane</keyword>
<comment type="similarity">
    <text evidence="9">Belongs to the MDM12 family.</text>
</comment>
<dbReference type="InterPro" id="IPR031468">
    <property type="entry name" value="SMP_LBD"/>
</dbReference>
<feature type="compositionally biased region" description="Low complexity" evidence="10">
    <location>
        <begin position="178"/>
        <end position="199"/>
    </location>
</feature>
<evidence type="ECO:0000256" key="9">
    <source>
        <dbReference type="HAMAP-Rule" id="MF_03104"/>
    </source>
</evidence>
<dbReference type="OrthoDB" id="3356905at2759"/>
<comment type="caution">
    <text evidence="12">The sequence shown here is derived from an EMBL/GenBank/DDBJ whole genome shotgun (WGS) entry which is preliminary data.</text>
</comment>
<keyword evidence="3 9" id="KW-1000">Mitochondrion outer membrane</keyword>
<dbReference type="GO" id="GO:0045040">
    <property type="term" value="P:protein insertion into mitochondrial outer membrane"/>
    <property type="evidence" value="ECO:0007669"/>
    <property type="project" value="UniProtKB-UniRule"/>
</dbReference>
<gene>
    <name evidence="9" type="primary">MDM12</name>
    <name evidence="12" type="ORF">BCR39DRAFT_544306</name>
</gene>
<evidence type="ECO:0000256" key="1">
    <source>
        <dbReference type="ARBA" id="ARBA00004370"/>
    </source>
</evidence>
<keyword evidence="5" id="KW-0445">Lipid transport</keyword>
<evidence type="ECO:0000256" key="6">
    <source>
        <dbReference type="ARBA" id="ARBA00023121"/>
    </source>
</evidence>
<feature type="region of interest" description="Disordered" evidence="10">
    <location>
        <begin position="173"/>
        <end position="217"/>
    </location>
</feature>
<reference evidence="12 13" key="1">
    <citation type="submission" date="2016-07" db="EMBL/GenBank/DDBJ databases">
        <title>Pervasive Adenine N6-methylation of Active Genes in Fungi.</title>
        <authorList>
            <consortium name="DOE Joint Genome Institute"/>
            <person name="Mondo S.J."/>
            <person name="Dannebaum R.O."/>
            <person name="Kuo R.C."/>
            <person name="Labutti K."/>
            <person name="Haridas S."/>
            <person name="Kuo A."/>
            <person name="Salamov A."/>
            <person name="Ahrendt S.R."/>
            <person name="Lipzen A."/>
            <person name="Sullivan W."/>
            <person name="Andreopoulos W.B."/>
            <person name="Clum A."/>
            <person name="Lindquist E."/>
            <person name="Daum C."/>
            <person name="Ramamoorthy G.K."/>
            <person name="Gryganskyi A."/>
            <person name="Culley D."/>
            <person name="Magnuson J.K."/>
            <person name="James T.Y."/>
            <person name="O'Malley M.A."/>
            <person name="Stajich J.E."/>
            <person name="Spatafora J.W."/>
            <person name="Visel A."/>
            <person name="Grigoriev I.V."/>
        </authorList>
    </citation>
    <scope>NUCLEOTIDE SEQUENCE [LARGE SCALE GENOMIC DNA]</scope>
    <source>
        <strain evidence="12 13">68-887.2</strain>
    </source>
</reference>
<dbReference type="GO" id="GO:0032865">
    <property type="term" value="C:ERMES complex"/>
    <property type="evidence" value="ECO:0007669"/>
    <property type="project" value="UniProtKB-UniRule"/>
</dbReference>
<organism evidence="12 13">
    <name type="scientific">Naematelia encephala</name>
    <dbReference type="NCBI Taxonomy" id="71784"/>
    <lineage>
        <taxon>Eukaryota</taxon>
        <taxon>Fungi</taxon>
        <taxon>Dikarya</taxon>
        <taxon>Basidiomycota</taxon>
        <taxon>Agaricomycotina</taxon>
        <taxon>Tremellomycetes</taxon>
        <taxon>Tremellales</taxon>
        <taxon>Naemateliaceae</taxon>
        <taxon>Naematelia</taxon>
    </lineage>
</organism>
<dbReference type="STRING" id="71784.A0A1Y2ATR2"/>
<evidence type="ECO:0000256" key="4">
    <source>
        <dbReference type="ARBA" id="ARBA00022824"/>
    </source>
</evidence>
<keyword evidence="2" id="KW-0813">Transport</keyword>
<evidence type="ECO:0000256" key="10">
    <source>
        <dbReference type="SAM" id="MobiDB-lite"/>
    </source>
</evidence>
<dbReference type="InterPro" id="IPR027532">
    <property type="entry name" value="Mdm12"/>
</dbReference>
<sequence>MSLDIDWSLLTCPTSSSLTTSLITSLNSALQTASRPSFIGPITVTAFSFGSAPPDVEIKDIRDPWRVFDEIDEEEEEEEINDDDDDILHGDEFEDQQVSSPLDDEVYDFVSPYTAYEAEMDEVGSVYSGIGSARGSVAAVGLGPGFARRGFMSPSLSLNRLQHQHQYPASTTRIPAIPLSSQQRHPSSRLPRSSNLRPTSSPPPSPPVRPRGLAAKPPSSIPSLQLHLRLSHTSDLTLTLLTSLQVNYPSQLFMSLPLKLSITGLQLAADLVLAYSGDKHRVHICVVDDDDNNTKPSAASVPIGMRLLPHLQIESEIGHADAHVLRNVGKVERFIADVVRKTLVDELVFPNFHTIAL</sequence>
<dbReference type="AlphaFoldDB" id="A0A1Y2ATR2"/>
<keyword evidence="13" id="KW-1185">Reference proteome</keyword>
<dbReference type="PANTHER" id="PTHR28204">
    <property type="entry name" value="MITOCHONDRIAL DISTRIBUTION AND MORPHOLOGY PROTEIN 12"/>
    <property type="match status" value="1"/>
</dbReference>
<accession>A0A1Y2ATR2</accession>
<dbReference type="GO" id="GO:0015914">
    <property type="term" value="P:phospholipid transport"/>
    <property type="evidence" value="ECO:0007669"/>
    <property type="project" value="TreeGrafter"/>
</dbReference>
<evidence type="ECO:0000313" key="12">
    <source>
        <dbReference type="EMBL" id="ORY25325.1"/>
    </source>
</evidence>
<dbReference type="GO" id="GO:0005789">
    <property type="term" value="C:endoplasmic reticulum membrane"/>
    <property type="evidence" value="ECO:0007669"/>
    <property type="project" value="UniProtKB-SubCell"/>
</dbReference>
<evidence type="ECO:0000256" key="5">
    <source>
        <dbReference type="ARBA" id="ARBA00023055"/>
    </source>
</evidence>
<dbReference type="InParanoid" id="A0A1Y2ATR2"/>
<dbReference type="EMBL" id="MCFC01000058">
    <property type="protein sequence ID" value="ORY25325.1"/>
    <property type="molecule type" value="Genomic_DNA"/>
</dbReference>
<comment type="subcellular location">
    <subcellularLocation>
        <location evidence="1">Membrane</location>
    </subcellularLocation>
    <subcellularLocation>
        <location evidence="9">Mitochondrion outer membrane</location>
        <topology evidence="9">Peripheral membrane protein</topology>
        <orientation evidence="9">Cytoplasmic side</orientation>
    </subcellularLocation>
    <subcellularLocation>
        <location evidence="9">Endoplasmic reticulum membrane</location>
        <topology evidence="9">Peripheral membrane protein</topology>
        <orientation evidence="9">Cytoplasmic side</orientation>
    </subcellularLocation>
    <text evidence="9">The ERMES/MDM complex localizes to a few discrete foci (around 10 per single cell), that represent mitochondria-endoplasmic reticulum junctions. These foci are often found next to mtDNA nucleoids.</text>
</comment>
<dbReference type="GO" id="GO:0008289">
    <property type="term" value="F:lipid binding"/>
    <property type="evidence" value="ECO:0007669"/>
    <property type="project" value="UniProtKB-KW"/>
</dbReference>
<dbReference type="Pfam" id="PF26544">
    <property type="entry name" value="Mdm12"/>
    <property type="match status" value="2"/>
</dbReference>
<keyword evidence="4 9" id="KW-0256">Endoplasmic reticulum</keyword>
<keyword evidence="7 9" id="KW-0496">Mitochondrion</keyword>
<dbReference type="FunCoup" id="A0A1Y2ATR2">
    <property type="interactions" value="33"/>
</dbReference>
<name>A0A1Y2ATR2_9TREE</name>
<comment type="function">
    <text evidence="9">Component of the ERMES/MDM complex, which serves as a molecular tether to connect the endoplasmic reticulum (ER) and mitochondria. Components of this complex are involved in the control of mitochondrial shape and protein biogenesis, and function in nonvesicular lipid trafficking between the ER and mitochondria. MDM12 is required for the interaction of the ER-resident membrane protein MMM1 and the outer mitochondrial membrane-resident beta-barrel protein MDM10. The MDM12-MMM1 subcomplex functions in the major beta-barrel assembly pathway that is responsible for biogenesis of all mitochondrial outer membrane beta-barrel proteins, and acts in a late step after the SAM complex. The MDM10-MDM12-MMM1 subcomplex further acts in the TOM40-specific pathway after the action of the MDM12-MMM1 complex. Essential for establishing and maintaining the structure of mitochondria and maintenance of mtDNA nucleoids.</text>
</comment>
<evidence type="ECO:0000256" key="3">
    <source>
        <dbReference type="ARBA" id="ARBA00022787"/>
    </source>
</evidence>
<comment type="subunit">
    <text evidence="9">Component of the ER-mitochondria encounter structure (ERMES) or MDM complex, composed of MMM1, MDM10, MDM12 and MDM34. A MMM1 homodimer associates with one molecule of MDM12 on each side in a pairwise head-to-tail manner, and the SMP-LTD domains of MMM1 and MDM12 generate a continuous hydrophobic tunnel for phospholipid trafficking.</text>
</comment>
<dbReference type="PANTHER" id="PTHR28204:SF1">
    <property type="entry name" value="MITOCHONDRIAL DISTRIBUTION AND MORPHOLOGY PROTEIN 12"/>
    <property type="match status" value="1"/>
</dbReference>
<evidence type="ECO:0000256" key="7">
    <source>
        <dbReference type="ARBA" id="ARBA00023128"/>
    </source>
</evidence>
<protein>
    <recommendedName>
        <fullName evidence="9">Mitochondrial distribution and morphology protein 12</fullName>
    </recommendedName>
    <alternativeName>
        <fullName evidence="9">Mitochondrial inheritance component MDM12</fullName>
    </alternativeName>
</protein>
<proteinExistence type="inferred from homology"/>
<dbReference type="Proteomes" id="UP000193986">
    <property type="component" value="Unassembled WGS sequence"/>
</dbReference>
<evidence type="ECO:0000256" key="8">
    <source>
        <dbReference type="ARBA" id="ARBA00023136"/>
    </source>
</evidence>
<dbReference type="CDD" id="cd21672">
    <property type="entry name" value="SMP_Mdm12"/>
    <property type="match status" value="1"/>
</dbReference>
<keyword evidence="6" id="KW-0446">Lipid-binding</keyword>